<dbReference type="PANTHER" id="PTHR34477">
    <property type="entry name" value="UPF0213 PROTEIN YHBQ"/>
    <property type="match status" value="1"/>
</dbReference>
<evidence type="ECO:0000256" key="1">
    <source>
        <dbReference type="ARBA" id="ARBA00007435"/>
    </source>
</evidence>
<proteinExistence type="inferred from homology"/>
<dbReference type="InterPro" id="IPR050190">
    <property type="entry name" value="UPF0213_domain"/>
</dbReference>
<dbReference type="eggNOG" id="COG2827">
    <property type="taxonomic scope" value="Bacteria"/>
</dbReference>
<protein>
    <submittedName>
        <fullName evidence="3">Putative endonuclease containing a URI domain</fullName>
    </submittedName>
</protein>
<dbReference type="RefSeq" id="WP_003436093.1">
    <property type="nucleotide sequence ID" value="NZ_APLF01000003.1"/>
</dbReference>
<dbReference type="PROSITE" id="PS50164">
    <property type="entry name" value="GIY_YIG"/>
    <property type="match status" value="1"/>
</dbReference>
<comment type="similarity">
    <text evidence="1">Belongs to the UPF0213 family.</text>
</comment>
<dbReference type="SUPFAM" id="SSF82771">
    <property type="entry name" value="GIY-YIG endonuclease"/>
    <property type="match status" value="1"/>
</dbReference>
<dbReference type="InterPro" id="IPR000305">
    <property type="entry name" value="GIY-YIG_endonuc"/>
</dbReference>
<evidence type="ECO:0000313" key="4">
    <source>
        <dbReference type="Proteomes" id="UP000012317"/>
    </source>
</evidence>
<keyword evidence="3" id="KW-0378">Hydrolase</keyword>
<keyword evidence="3" id="KW-0255">Endonuclease</keyword>
<feature type="domain" description="GIY-YIG" evidence="2">
    <location>
        <begin position="1"/>
        <end position="76"/>
    </location>
</feature>
<evidence type="ECO:0000313" key="3">
    <source>
        <dbReference type="EMBL" id="EMY82010.1"/>
    </source>
</evidence>
<accession>N1WSQ3</accession>
<keyword evidence="4" id="KW-1185">Reference proteome</keyword>
<dbReference type="InterPro" id="IPR035901">
    <property type="entry name" value="GIY-YIG_endonuc_sf"/>
</dbReference>
<dbReference type="Pfam" id="PF01541">
    <property type="entry name" value="GIY-YIG"/>
    <property type="match status" value="1"/>
</dbReference>
<dbReference type="Gene3D" id="3.40.1440.10">
    <property type="entry name" value="GIY-YIG endonuclease"/>
    <property type="match status" value="1"/>
</dbReference>
<dbReference type="PANTHER" id="PTHR34477:SF1">
    <property type="entry name" value="UPF0213 PROTEIN YHBQ"/>
    <property type="match status" value="1"/>
</dbReference>
<dbReference type="AlphaFoldDB" id="N1WSQ3"/>
<dbReference type="Proteomes" id="UP000012317">
    <property type="component" value="Unassembled WGS sequence"/>
</dbReference>
<dbReference type="EMBL" id="APLF01000003">
    <property type="protein sequence ID" value="EMY82010.1"/>
    <property type="molecule type" value="Genomic_DNA"/>
</dbReference>
<gene>
    <name evidence="3" type="ORF">pgond44_02148</name>
</gene>
<reference evidence="3 4" key="1">
    <citation type="journal article" date="2014" name="Genome Biol. Evol.">
        <title>Extensive gene acquisition in the extremely psychrophilic bacterial species Psychroflexus torquis and the link to sea-ice ecosystem specialism.</title>
        <authorList>
            <person name="Feng S."/>
            <person name="Powell S.M."/>
            <person name="Wilson R."/>
            <person name="Bowman J.P."/>
        </authorList>
    </citation>
    <scope>NUCLEOTIDE SEQUENCE [LARGE SCALE GENOMIC DNA]</scope>
    <source>
        <strain evidence="3 4">ACAM 44</strain>
    </source>
</reference>
<name>N1WSQ3_9FLAO</name>
<comment type="caution">
    <text evidence="3">The sequence shown here is derived from an EMBL/GenBank/DDBJ whole genome shotgun (WGS) entry which is preliminary data.</text>
</comment>
<organism evidence="3 4">
    <name type="scientific">Psychroflexus gondwanensis ACAM 44</name>
    <dbReference type="NCBI Taxonomy" id="1189619"/>
    <lineage>
        <taxon>Bacteria</taxon>
        <taxon>Pseudomonadati</taxon>
        <taxon>Bacteroidota</taxon>
        <taxon>Flavobacteriia</taxon>
        <taxon>Flavobacteriales</taxon>
        <taxon>Flavobacteriaceae</taxon>
        <taxon>Psychroflexus</taxon>
    </lineage>
</organism>
<keyword evidence="3" id="KW-0540">Nuclease</keyword>
<evidence type="ECO:0000259" key="2">
    <source>
        <dbReference type="PROSITE" id="PS50164"/>
    </source>
</evidence>
<sequence length="105" mass="12567">MKHFVYIIHSSKVGSYYKGYSIRPFHRLREHNEDSSRYTANKGPWKLVYLQSFPDKKEALIRERKLKKYSKDQILRLVRTPLNEIAKFKRDSSSKIVIILKLKIV</sequence>
<dbReference type="GO" id="GO:0004519">
    <property type="term" value="F:endonuclease activity"/>
    <property type="evidence" value="ECO:0007669"/>
    <property type="project" value="UniProtKB-KW"/>
</dbReference>